<dbReference type="InterPro" id="IPR029068">
    <property type="entry name" value="Glyas_Bleomycin-R_OHBP_Dase"/>
</dbReference>
<dbReference type="RefSeq" id="WP_207069707.1">
    <property type="nucleotide sequence ID" value="NZ_JAFLND010000001.1"/>
</dbReference>
<name>A0ABS3ESK1_9FLAO</name>
<dbReference type="InterPro" id="IPR004360">
    <property type="entry name" value="Glyas_Fos-R_dOase_dom"/>
</dbReference>
<dbReference type="PROSITE" id="PS51819">
    <property type="entry name" value="VOC"/>
    <property type="match status" value="1"/>
</dbReference>
<evidence type="ECO:0000313" key="3">
    <source>
        <dbReference type="Proteomes" id="UP000664163"/>
    </source>
</evidence>
<proteinExistence type="predicted"/>
<organism evidence="2 3">
    <name type="scientific">[Muricauda] lutisoli</name>
    <dbReference type="NCBI Taxonomy" id="2816035"/>
    <lineage>
        <taxon>Bacteria</taxon>
        <taxon>Pseudomonadati</taxon>
        <taxon>Bacteroidota</taxon>
        <taxon>Flavobacteriia</taxon>
        <taxon>Flavobacteriales</taxon>
        <taxon>Flavobacteriaceae</taxon>
        <taxon>Allomuricauda</taxon>
    </lineage>
</organism>
<protein>
    <submittedName>
        <fullName evidence="2">VOC family protein</fullName>
    </submittedName>
</protein>
<dbReference type="Gene3D" id="3.10.180.10">
    <property type="entry name" value="2,3-Dihydroxybiphenyl 1,2-Dioxygenase, domain 1"/>
    <property type="match status" value="1"/>
</dbReference>
<keyword evidence="3" id="KW-1185">Reference proteome</keyword>
<evidence type="ECO:0000259" key="1">
    <source>
        <dbReference type="PROSITE" id="PS51819"/>
    </source>
</evidence>
<dbReference type="SUPFAM" id="SSF54593">
    <property type="entry name" value="Glyoxalase/Bleomycin resistance protein/Dihydroxybiphenyl dioxygenase"/>
    <property type="match status" value="1"/>
</dbReference>
<dbReference type="Proteomes" id="UP000664163">
    <property type="component" value="Unassembled WGS sequence"/>
</dbReference>
<gene>
    <name evidence="2" type="ORF">J0X13_01435</name>
</gene>
<feature type="domain" description="VOC" evidence="1">
    <location>
        <begin position="2"/>
        <end position="113"/>
    </location>
</feature>
<comment type="caution">
    <text evidence="2">The sequence shown here is derived from an EMBL/GenBank/DDBJ whole genome shotgun (WGS) entry which is preliminary data.</text>
</comment>
<accession>A0ABS3ESK1</accession>
<dbReference type="InterPro" id="IPR037523">
    <property type="entry name" value="VOC_core"/>
</dbReference>
<reference evidence="2 3" key="1">
    <citation type="submission" date="2021-03" db="EMBL/GenBank/DDBJ databases">
        <title>Muricauda sp. CAU 1631 isolated from Incheon.</title>
        <authorList>
            <person name="Kim W."/>
        </authorList>
    </citation>
    <scope>NUCLEOTIDE SEQUENCE [LARGE SCALE GENOMIC DNA]</scope>
    <source>
        <strain evidence="2 3">CAU 1631</strain>
    </source>
</reference>
<evidence type="ECO:0000313" key="2">
    <source>
        <dbReference type="EMBL" id="MBO0329188.1"/>
    </source>
</evidence>
<dbReference type="Pfam" id="PF00903">
    <property type="entry name" value="Glyoxalase"/>
    <property type="match status" value="1"/>
</dbReference>
<sequence length="128" mass="14886">MNLNQVNVPSLDLEKSIPFYEKLGLTLIVKSLPHYARFECPDGGSTFSIHLTDKLPKGEGIYVYFECDDLDERVEKLKKEGVQFDQDPVDQKWLWREARLKDLDGNQLILFYAGENRLNPPWRINDAD</sequence>
<dbReference type="EMBL" id="JAFLND010000001">
    <property type="protein sequence ID" value="MBO0329188.1"/>
    <property type="molecule type" value="Genomic_DNA"/>
</dbReference>